<name>A0A0F9CYR9_9ZZZZ</name>
<dbReference type="AlphaFoldDB" id="A0A0F9CYR9"/>
<proteinExistence type="predicted"/>
<evidence type="ECO:0000313" key="1">
    <source>
        <dbReference type="EMBL" id="KKL54538.1"/>
    </source>
</evidence>
<reference evidence="1" key="1">
    <citation type="journal article" date="2015" name="Nature">
        <title>Complex archaea that bridge the gap between prokaryotes and eukaryotes.</title>
        <authorList>
            <person name="Spang A."/>
            <person name="Saw J.H."/>
            <person name="Jorgensen S.L."/>
            <person name="Zaremba-Niedzwiedzka K."/>
            <person name="Martijn J."/>
            <person name="Lind A.E."/>
            <person name="van Eijk R."/>
            <person name="Schleper C."/>
            <person name="Guy L."/>
            <person name="Ettema T.J."/>
        </authorList>
    </citation>
    <scope>NUCLEOTIDE SEQUENCE</scope>
</reference>
<accession>A0A0F9CYR9</accession>
<sequence length="46" mass="4929">MSGIVSALIVSFAFGIALGYTRGKYVERLAWNSLVNDGTIPKPEEG</sequence>
<dbReference type="EMBL" id="LAZR01031164">
    <property type="protein sequence ID" value="KKL54538.1"/>
    <property type="molecule type" value="Genomic_DNA"/>
</dbReference>
<comment type="caution">
    <text evidence="1">The sequence shown here is derived from an EMBL/GenBank/DDBJ whole genome shotgun (WGS) entry which is preliminary data.</text>
</comment>
<gene>
    <name evidence="1" type="ORF">LCGC14_2264370</name>
</gene>
<protein>
    <submittedName>
        <fullName evidence="1">Uncharacterized protein</fullName>
    </submittedName>
</protein>
<organism evidence="1">
    <name type="scientific">marine sediment metagenome</name>
    <dbReference type="NCBI Taxonomy" id="412755"/>
    <lineage>
        <taxon>unclassified sequences</taxon>
        <taxon>metagenomes</taxon>
        <taxon>ecological metagenomes</taxon>
    </lineage>
</organism>